<sequence>MEYSDVDSRRFGLNIYRASLPEIREGELFEQLVSNKVDVAILRFPTSQQHEISRLDRLGVPYIISDVLVYYESDLRALGTSESRNPELLFEPAGVEDHEVLNSLVTEIFEGYRNHYSSNPVLSNVDVLEGYCEWARGYCMRGRQGRWAWIVRDAGVPVAFVTCSEAEGGEEAEVVLNGVRPAAAGRGIYRDLISFVQRFFAQRGVPRLLISTQVQNVVVQKVWVRLDFEPIHSYLTAHMNAFLSHSLRPPERVAHSVSPSDAEAYGYLTSDMNPIHFDDEAAQSIGFESRIAHGIIVNGVASRFFGTVWPGLGCIFVGYTYRFLKPIYISRNYEIIITFPLIDESRGFAKALLRVVDETGDLCVLSYHDLRFGGGRQ</sequence>
<feature type="domain" description="N-acetyltransferase" evidence="1">
    <location>
        <begin position="88"/>
        <end position="250"/>
    </location>
</feature>
<evidence type="ECO:0000259" key="1">
    <source>
        <dbReference type="PROSITE" id="PS51186"/>
    </source>
</evidence>
<organism evidence="2">
    <name type="scientific">freshwater metagenome</name>
    <dbReference type="NCBI Taxonomy" id="449393"/>
    <lineage>
        <taxon>unclassified sequences</taxon>
        <taxon>metagenomes</taxon>
        <taxon>ecological metagenomes</taxon>
    </lineage>
</organism>
<accession>A0A6J7G4V8</accession>
<dbReference type="Gene3D" id="3.10.129.10">
    <property type="entry name" value="Hotdog Thioesterase"/>
    <property type="match status" value="1"/>
</dbReference>
<dbReference type="PANTHER" id="PTHR43437">
    <property type="entry name" value="HYDROXYACYL-THIOESTER DEHYDRATASE TYPE 2, MITOCHONDRIAL-RELATED"/>
    <property type="match status" value="1"/>
</dbReference>
<protein>
    <submittedName>
        <fullName evidence="2">Unannotated protein</fullName>
    </submittedName>
</protein>
<dbReference type="AlphaFoldDB" id="A0A6J7G4V8"/>
<dbReference type="EMBL" id="CAFBMG010000054">
    <property type="protein sequence ID" value="CAB4901418.1"/>
    <property type="molecule type" value="Genomic_DNA"/>
</dbReference>
<reference evidence="2" key="1">
    <citation type="submission" date="2020-05" db="EMBL/GenBank/DDBJ databases">
        <authorList>
            <person name="Chiriac C."/>
            <person name="Salcher M."/>
            <person name="Ghai R."/>
            <person name="Kavagutti S V."/>
        </authorList>
    </citation>
    <scope>NUCLEOTIDE SEQUENCE</scope>
</reference>
<dbReference type="Pfam" id="PF01575">
    <property type="entry name" value="MaoC_dehydratas"/>
    <property type="match status" value="1"/>
</dbReference>
<dbReference type="GO" id="GO:0016747">
    <property type="term" value="F:acyltransferase activity, transferring groups other than amino-acyl groups"/>
    <property type="evidence" value="ECO:0007669"/>
    <property type="project" value="InterPro"/>
</dbReference>
<dbReference type="PANTHER" id="PTHR43437:SF3">
    <property type="entry name" value="HYDROXYACYL-THIOESTER DEHYDRATASE TYPE 2, MITOCHONDRIAL"/>
    <property type="match status" value="1"/>
</dbReference>
<dbReference type="InterPro" id="IPR029069">
    <property type="entry name" value="HotDog_dom_sf"/>
</dbReference>
<dbReference type="GO" id="GO:0019171">
    <property type="term" value="F:(3R)-hydroxyacyl-[acyl-carrier-protein] dehydratase activity"/>
    <property type="evidence" value="ECO:0007669"/>
    <property type="project" value="TreeGrafter"/>
</dbReference>
<gene>
    <name evidence="2" type="ORF">UFOPK3519_00852</name>
</gene>
<dbReference type="CDD" id="cd04301">
    <property type="entry name" value="NAT_SF"/>
    <property type="match status" value="1"/>
</dbReference>
<dbReference type="InterPro" id="IPR002539">
    <property type="entry name" value="MaoC-like_dom"/>
</dbReference>
<proteinExistence type="predicted"/>
<name>A0A6J7G4V8_9ZZZZ</name>
<dbReference type="InterPro" id="IPR050965">
    <property type="entry name" value="UPF0336/Enoyl-CoA_hydratase"/>
</dbReference>
<dbReference type="Gene3D" id="3.40.630.30">
    <property type="match status" value="1"/>
</dbReference>
<dbReference type="GO" id="GO:0006633">
    <property type="term" value="P:fatty acid biosynthetic process"/>
    <property type="evidence" value="ECO:0007669"/>
    <property type="project" value="TreeGrafter"/>
</dbReference>
<evidence type="ECO:0000313" key="2">
    <source>
        <dbReference type="EMBL" id="CAB4901418.1"/>
    </source>
</evidence>
<dbReference type="SUPFAM" id="SSF54637">
    <property type="entry name" value="Thioesterase/thiol ester dehydrase-isomerase"/>
    <property type="match status" value="1"/>
</dbReference>
<dbReference type="InterPro" id="IPR016181">
    <property type="entry name" value="Acyl_CoA_acyltransferase"/>
</dbReference>
<dbReference type="PROSITE" id="PS51186">
    <property type="entry name" value="GNAT"/>
    <property type="match status" value="1"/>
</dbReference>
<dbReference type="Pfam" id="PF00583">
    <property type="entry name" value="Acetyltransf_1"/>
    <property type="match status" value="1"/>
</dbReference>
<dbReference type="SUPFAM" id="SSF55729">
    <property type="entry name" value="Acyl-CoA N-acyltransferases (Nat)"/>
    <property type="match status" value="1"/>
</dbReference>
<dbReference type="InterPro" id="IPR000182">
    <property type="entry name" value="GNAT_dom"/>
</dbReference>